<dbReference type="RefSeq" id="WP_164510491.1">
    <property type="nucleotide sequence ID" value="NZ_JBHSSI010000053.1"/>
</dbReference>
<keyword evidence="2" id="KW-1185">Reference proteome</keyword>
<comment type="caution">
    <text evidence="1">The sequence shown here is derived from an EMBL/GenBank/DDBJ whole genome shotgun (WGS) entry which is preliminary data.</text>
</comment>
<protein>
    <submittedName>
        <fullName evidence="1">Uncharacterized protein</fullName>
    </submittedName>
</protein>
<proteinExistence type="predicted"/>
<name>A0ABW1TI73_9LACO</name>
<dbReference type="EMBL" id="JBHSSI010000053">
    <property type="protein sequence ID" value="MFC6261105.1"/>
    <property type="molecule type" value="Genomic_DNA"/>
</dbReference>
<gene>
    <name evidence="1" type="ORF">ACFP1C_09150</name>
</gene>
<dbReference type="Proteomes" id="UP001596283">
    <property type="component" value="Unassembled WGS sequence"/>
</dbReference>
<evidence type="ECO:0000313" key="2">
    <source>
        <dbReference type="Proteomes" id="UP001596283"/>
    </source>
</evidence>
<reference evidence="2" key="1">
    <citation type="journal article" date="2019" name="Int. J. Syst. Evol. Microbiol.">
        <title>The Global Catalogue of Microorganisms (GCM) 10K type strain sequencing project: providing services to taxonomists for standard genome sequencing and annotation.</title>
        <authorList>
            <consortium name="The Broad Institute Genomics Platform"/>
            <consortium name="The Broad Institute Genome Sequencing Center for Infectious Disease"/>
            <person name="Wu L."/>
            <person name="Ma J."/>
        </authorList>
    </citation>
    <scope>NUCLEOTIDE SEQUENCE [LARGE SCALE GENOMIC DNA]</scope>
    <source>
        <strain evidence="2">CCM 8908</strain>
    </source>
</reference>
<evidence type="ECO:0000313" key="1">
    <source>
        <dbReference type="EMBL" id="MFC6261105.1"/>
    </source>
</evidence>
<organism evidence="1 2">
    <name type="scientific">Levilactobacillus fujinensis</name>
    <dbReference type="NCBI Taxonomy" id="2486024"/>
    <lineage>
        <taxon>Bacteria</taxon>
        <taxon>Bacillati</taxon>
        <taxon>Bacillota</taxon>
        <taxon>Bacilli</taxon>
        <taxon>Lactobacillales</taxon>
        <taxon>Lactobacillaceae</taxon>
        <taxon>Levilactobacillus</taxon>
    </lineage>
</organism>
<accession>A0ABW1TI73</accession>
<sequence length="53" mass="5920">MSFPDDIYEASAYEWLKQQDLTDKTPAEVSKALAEAIKQAKGISKSSESPWTK</sequence>